<proteinExistence type="predicted"/>
<dbReference type="EMBL" id="CP145316">
    <property type="protein sequence ID" value="XAM18119.1"/>
    <property type="molecule type" value="Genomic_DNA"/>
</dbReference>
<evidence type="ECO:0000313" key="1">
    <source>
        <dbReference type="EMBL" id="XAM18119.1"/>
    </source>
</evidence>
<dbReference type="RefSeq" id="WP_343353615.1">
    <property type="nucleotide sequence ID" value="NZ_CP145316.1"/>
</dbReference>
<organism evidence="1 2">
    <name type="scientific">Helicobacter mastomyrinus</name>
    <dbReference type="NCBI Taxonomy" id="287948"/>
    <lineage>
        <taxon>Bacteria</taxon>
        <taxon>Pseudomonadati</taxon>
        <taxon>Campylobacterota</taxon>
        <taxon>Epsilonproteobacteria</taxon>
        <taxon>Campylobacterales</taxon>
        <taxon>Helicobacteraceae</taxon>
        <taxon>Helicobacter</taxon>
    </lineage>
</organism>
<protein>
    <submittedName>
        <fullName evidence="1">Uncharacterized protein</fullName>
    </submittedName>
</protein>
<reference evidence="1 2" key="1">
    <citation type="submission" date="2024-02" db="EMBL/GenBank/DDBJ databases">
        <title>Genome and pathogenicity analysis of Helicobacter mastomyrinus isolated from mice.</title>
        <authorList>
            <person name="Zhu L."/>
        </authorList>
    </citation>
    <scope>NUCLEOTIDE SEQUENCE [LARGE SCALE GENOMIC DNA]</scope>
    <source>
        <strain evidence="1 2">Hm-17</strain>
    </source>
</reference>
<dbReference type="Proteomes" id="UP001434737">
    <property type="component" value="Chromosome"/>
</dbReference>
<accession>A0ABZ3F4L6</accession>
<sequence length="46" mass="5176">MNIPLIKEMLSLNLRGAYKWGGQNAFYEPGKDPIHLSHIHQAIMAA</sequence>
<name>A0ABZ3F4L6_9HELI</name>
<keyword evidence="2" id="KW-1185">Reference proteome</keyword>
<gene>
    <name evidence="1" type="ORF">V3I05_00015</name>
</gene>
<evidence type="ECO:0000313" key="2">
    <source>
        <dbReference type="Proteomes" id="UP001434737"/>
    </source>
</evidence>